<dbReference type="Proteomes" id="UP000285232">
    <property type="component" value="Unassembled WGS sequence"/>
</dbReference>
<comment type="caution">
    <text evidence="3">The sequence shown here is derived from an EMBL/GenBank/DDBJ whole genome shotgun (WGS) entry which is preliminary data.</text>
</comment>
<dbReference type="EMBL" id="RAHX01000002">
    <property type="protein sequence ID" value="RJY06926.1"/>
    <property type="molecule type" value="Genomic_DNA"/>
</dbReference>
<feature type="region of interest" description="Disordered" evidence="1">
    <location>
        <begin position="65"/>
        <end position="101"/>
    </location>
</feature>
<evidence type="ECO:0000313" key="4">
    <source>
        <dbReference type="Proteomes" id="UP000285232"/>
    </source>
</evidence>
<gene>
    <name evidence="3" type="ORF">D6201_12670</name>
</gene>
<evidence type="ECO:0000256" key="2">
    <source>
        <dbReference type="SAM" id="Phobius"/>
    </source>
</evidence>
<sequence length="158" mass="16212">MLEGPMRVSVPRPLTPFLAIAYLFAVFSAVLQWSVPYGWMLSSNDRGYVTLVPCPSSYGALTLGGASSEATDHEDYASHDPSANGGMDHSDHHDGSGDGQSGCDFASLNAPFLSPAAAELSAPPISGSADVAAQFEAFPGRGLAAPPPPATGPPILIV</sequence>
<keyword evidence="2" id="KW-1133">Transmembrane helix</keyword>
<accession>A0A419RNG1</accession>
<name>A0A419RNG1_9SPHN</name>
<organism evidence="3 4">
    <name type="scientific">Aurantiacibacter aquimixticola</name>
    <dbReference type="NCBI Taxonomy" id="1958945"/>
    <lineage>
        <taxon>Bacteria</taxon>
        <taxon>Pseudomonadati</taxon>
        <taxon>Pseudomonadota</taxon>
        <taxon>Alphaproteobacteria</taxon>
        <taxon>Sphingomonadales</taxon>
        <taxon>Erythrobacteraceae</taxon>
        <taxon>Aurantiacibacter</taxon>
    </lineage>
</organism>
<keyword evidence="2" id="KW-0812">Transmembrane</keyword>
<keyword evidence="2" id="KW-0472">Membrane</keyword>
<evidence type="ECO:0008006" key="5">
    <source>
        <dbReference type="Google" id="ProtNLM"/>
    </source>
</evidence>
<evidence type="ECO:0000313" key="3">
    <source>
        <dbReference type="EMBL" id="RJY06926.1"/>
    </source>
</evidence>
<evidence type="ECO:0000256" key="1">
    <source>
        <dbReference type="SAM" id="MobiDB-lite"/>
    </source>
</evidence>
<reference evidence="3 4" key="1">
    <citation type="journal article" date="2017" name="Int. J. Syst. Evol. Microbiol.">
        <title>Erythrobacter aquimixticola sp. nov., isolated from the junction between the ocean and a freshwater spring.</title>
        <authorList>
            <person name="Park S."/>
            <person name="Jung Y.T."/>
            <person name="Choi S.J."/>
            <person name="Yoon J.H."/>
        </authorList>
    </citation>
    <scope>NUCLEOTIDE SEQUENCE [LARGE SCALE GENOMIC DNA]</scope>
    <source>
        <strain evidence="3 4">JSSK-14</strain>
    </source>
</reference>
<proteinExistence type="predicted"/>
<dbReference type="AlphaFoldDB" id="A0A419RNG1"/>
<feature type="transmembrane region" description="Helical" evidence="2">
    <location>
        <begin position="20"/>
        <end position="39"/>
    </location>
</feature>
<protein>
    <recommendedName>
        <fullName evidence="5">DUF2946 domain-containing protein</fullName>
    </recommendedName>
</protein>
<keyword evidence="4" id="KW-1185">Reference proteome</keyword>